<evidence type="ECO:0000256" key="7">
    <source>
        <dbReference type="ARBA" id="ARBA00022840"/>
    </source>
</evidence>
<dbReference type="PANTHER" id="PTHR43065">
    <property type="entry name" value="SENSOR HISTIDINE KINASE"/>
    <property type="match status" value="1"/>
</dbReference>
<dbReference type="SMART" id="SM00387">
    <property type="entry name" value="HATPase_c"/>
    <property type="match status" value="1"/>
</dbReference>
<dbReference type="GO" id="GO:0005524">
    <property type="term" value="F:ATP binding"/>
    <property type="evidence" value="ECO:0007669"/>
    <property type="project" value="UniProtKB-KW"/>
</dbReference>
<name>A0A239F2W9_9FIRM</name>
<dbReference type="Gene3D" id="3.40.190.10">
    <property type="entry name" value="Periplasmic binding protein-like II"/>
    <property type="match status" value="2"/>
</dbReference>
<dbReference type="SMART" id="SM00062">
    <property type="entry name" value="PBPb"/>
    <property type="match status" value="1"/>
</dbReference>
<comment type="catalytic activity">
    <reaction evidence="1">
        <text>ATP + protein L-histidine = ADP + protein N-phospho-L-histidine.</text>
        <dbReference type="EC" id="2.7.13.3"/>
    </reaction>
</comment>
<dbReference type="SUPFAM" id="SSF55874">
    <property type="entry name" value="ATPase domain of HSP90 chaperone/DNA topoisomerase II/histidine kinase"/>
    <property type="match status" value="1"/>
</dbReference>
<dbReference type="Proteomes" id="UP000198304">
    <property type="component" value="Unassembled WGS sequence"/>
</dbReference>
<dbReference type="Gene3D" id="1.10.287.130">
    <property type="match status" value="1"/>
</dbReference>
<keyword evidence="8" id="KW-0902">Two-component regulatory system</keyword>
<dbReference type="RefSeq" id="WP_176431361.1">
    <property type="nucleotide sequence ID" value="NZ_FZOJ01000011.1"/>
</dbReference>
<dbReference type="CDD" id="cd00130">
    <property type="entry name" value="PAS"/>
    <property type="match status" value="1"/>
</dbReference>
<dbReference type="Gene3D" id="3.30.565.10">
    <property type="entry name" value="Histidine kinase-like ATPase, C-terminal domain"/>
    <property type="match status" value="1"/>
</dbReference>
<dbReference type="CDD" id="cd00082">
    <property type="entry name" value="HisKA"/>
    <property type="match status" value="1"/>
</dbReference>
<keyword evidence="9" id="KW-1133">Transmembrane helix</keyword>
<evidence type="ECO:0000259" key="10">
    <source>
        <dbReference type="PROSITE" id="PS50109"/>
    </source>
</evidence>
<dbReference type="InterPro" id="IPR036890">
    <property type="entry name" value="HATPase_C_sf"/>
</dbReference>
<dbReference type="AlphaFoldDB" id="A0A239F2W9"/>
<evidence type="ECO:0000256" key="5">
    <source>
        <dbReference type="ARBA" id="ARBA00022741"/>
    </source>
</evidence>
<feature type="domain" description="Histidine kinase" evidence="10">
    <location>
        <begin position="450"/>
        <end position="657"/>
    </location>
</feature>
<evidence type="ECO:0000256" key="9">
    <source>
        <dbReference type="SAM" id="Phobius"/>
    </source>
</evidence>
<gene>
    <name evidence="11" type="ORF">SAMN05446037_1011139</name>
</gene>
<accession>A0A239F2W9</accession>
<evidence type="ECO:0000256" key="3">
    <source>
        <dbReference type="ARBA" id="ARBA00022553"/>
    </source>
</evidence>
<evidence type="ECO:0000256" key="2">
    <source>
        <dbReference type="ARBA" id="ARBA00012438"/>
    </source>
</evidence>
<keyword evidence="5" id="KW-0547">Nucleotide-binding</keyword>
<keyword evidence="4" id="KW-0808">Transferase</keyword>
<dbReference type="EMBL" id="FZOJ01000011">
    <property type="protein sequence ID" value="SNS50623.1"/>
    <property type="molecule type" value="Genomic_DNA"/>
</dbReference>
<dbReference type="PANTHER" id="PTHR43065:SF10">
    <property type="entry name" value="PEROXIDE STRESS-ACTIVATED HISTIDINE KINASE MAK3"/>
    <property type="match status" value="1"/>
</dbReference>
<dbReference type="InterPro" id="IPR003661">
    <property type="entry name" value="HisK_dim/P_dom"/>
</dbReference>
<dbReference type="SUPFAM" id="SSF53850">
    <property type="entry name" value="Periplasmic binding protein-like II"/>
    <property type="match status" value="1"/>
</dbReference>
<dbReference type="CDD" id="cd00075">
    <property type="entry name" value="HATPase"/>
    <property type="match status" value="1"/>
</dbReference>
<dbReference type="PROSITE" id="PS50109">
    <property type="entry name" value="HIS_KIN"/>
    <property type="match status" value="1"/>
</dbReference>
<dbReference type="InterPro" id="IPR005467">
    <property type="entry name" value="His_kinase_dom"/>
</dbReference>
<organism evidence="11 12">
    <name type="scientific">Anaerovirgula multivorans</name>
    <dbReference type="NCBI Taxonomy" id="312168"/>
    <lineage>
        <taxon>Bacteria</taxon>
        <taxon>Bacillati</taxon>
        <taxon>Bacillota</taxon>
        <taxon>Clostridia</taxon>
        <taxon>Peptostreptococcales</taxon>
        <taxon>Natronincolaceae</taxon>
        <taxon>Anaerovirgula</taxon>
    </lineage>
</organism>
<dbReference type="InterPro" id="IPR004358">
    <property type="entry name" value="Sig_transdc_His_kin-like_C"/>
</dbReference>
<keyword evidence="12" id="KW-1185">Reference proteome</keyword>
<dbReference type="InterPro" id="IPR000014">
    <property type="entry name" value="PAS"/>
</dbReference>
<evidence type="ECO:0000256" key="6">
    <source>
        <dbReference type="ARBA" id="ARBA00022777"/>
    </source>
</evidence>
<evidence type="ECO:0000256" key="1">
    <source>
        <dbReference type="ARBA" id="ARBA00000085"/>
    </source>
</evidence>
<reference evidence="11 12" key="1">
    <citation type="submission" date="2017-06" db="EMBL/GenBank/DDBJ databases">
        <authorList>
            <person name="Kim H.J."/>
            <person name="Triplett B.A."/>
        </authorList>
    </citation>
    <scope>NUCLEOTIDE SEQUENCE [LARGE SCALE GENOMIC DNA]</scope>
    <source>
        <strain evidence="11 12">SCA</strain>
    </source>
</reference>
<keyword evidence="9" id="KW-0812">Transmembrane</keyword>
<dbReference type="Pfam" id="PF02518">
    <property type="entry name" value="HATPase_c"/>
    <property type="match status" value="1"/>
</dbReference>
<evidence type="ECO:0000256" key="8">
    <source>
        <dbReference type="ARBA" id="ARBA00023012"/>
    </source>
</evidence>
<feature type="transmembrane region" description="Helical" evidence="9">
    <location>
        <begin position="268"/>
        <end position="287"/>
    </location>
</feature>
<dbReference type="InterPro" id="IPR013767">
    <property type="entry name" value="PAS_fold"/>
</dbReference>
<keyword evidence="9" id="KW-0472">Membrane</keyword>
<dbReference type="EC" id="2.7.13.3" evidence="2"/>
<dbReference type="SUPFAM" id="SSF47384">
    <property type="entry name" value="Homodimeric domain of signal transducing histidine kinase"/>
    <property type="match status" value="1"/>
</dbReference>
<dbReference type="CDD" id="cd13704">
    <property type="entry name" value="PBP2_HisK"/>
    <property type="match status" value="1"/>
</dbReference>
<dbReference type="InterPro" id="IPR003594">
    <property type="entry name" value="HATPase_dom"/>
</dbReference>
<dbReference type="SMART" id="SM00091">
    <property type="entry name" value="PAS"/>
    <property type="match status" value="1"/>
</dbReference>
<evidence type="ECO:0000313" key="11">
    <source>
        <dbReference type="EMBL" id="SNS50623.1"/>
    </source>
</evidence>
<dbReference type="InterPro" id="IPR001638">
    <property type="entry name" value="Solute-binding_3/MltF_N"/>
</dbReference>
<dbReference type="InterPro" id="IPR035965">
    <property type="entry name" value="PAS-like_dom_sf"/>
</dbReference>
<keyword evidence="7" id="KW-0067">ATP-binding</keyword>
<protein>
    <recommendedName>
        <fullName evidence="2">histidine kinase</fullName>
        <ecNumber evidence="2">2.7.13.3</ecNumber>
    </recommendedName>
</protein>
<dbReference type="PRINTS" id="PR00344">
    <property type="entry name" value="BCTRLSENSOR"/>
</dbReference>
<sequence length="667" mass="76954">MKKTIAFVTTLIIIAYGVLAYFEVFNTITFFGETDSITLRIAGDRNFPPYEYIDEHGEYIGFNVDIIRAIALSTGINVQFYPMEWQETSEKLQAKEVDVIQGIKITKEREKYYDFSDAYLENSQSIFVLMDTEIEKLEDLSFQRVAIQQGDVAITNLKALWEVKIIFTSDQEEAMRKLLVGEVDAYIGNTLTGAFLINQLGVRNQVKIVGEMLNPSKYAVAVARGDVYTQHIINKGLKEIKRNGTYDKIYRKWFGQPLQFPSWYKRKIIATIGIAISSLLIMILFLYRWNSSLKKEVEKQTYEIQEVNKILIGQNKEISREKDFREKILQNIFIAVVTINKEGRISFVNQLAYQLLGSQEEGRLVGNPYRETLLEQLFSLDKLQEGKGEEEIYIQGEKRLLYYDIRTITNINGDMEEVILFFRDVTEERKLQETIRTKDKLQSLGNLVASIAHEIRNPLTSIKAYAELLPKKFNNTEFQKLFSTDIPLEIDRVNTLINDLLEYAKPRKPFRERIHLQSALNGVLTLLKNKIKQEKVHIENHIDEAIYIHMDKNHLRQVLLNMILNAIESMDKEKKKITFSAEIRDKKILLNIKDNGCGIDEDSIHKIYNPFYTTKSNGTGLGLFVTFQLLAENGVALSYESALQEGTIFTLTFTREGEDFIAEAINC</sequence>
<dbReference type="GO" id="GO:0006355">
    <property type="term" value="P:regulation of DNA-templated transcription"/>
    <property type="evidence" value="ECO:0007669"/>
    <property type="project" value="InterPro"/>
</dbReference>
<proteinExistence type="predicted"/>
<keyword evidence="6" id="KW-0418">Kinase</keyword>
<dbReference type="InterPro" id="IPR036097">
    <property type="entry name" value="HisK_dim/P_sf"/>
</dbReference>
<dbReference type="Pfam" id="PF00989">
    <property type="entry name" value="PAS"/>
    <property type="match status" value="1"/>
</dbReference>
<dbReference type="Pfam" id="PF00512">
    <property type="entry name" value="HisKA"/>
    <property type="match status" value="1"/>
</dbReference>
<dbReference type="Pfam" id="PF00497">
    <property type="entry name" value="SBP_bac_3"/>
    <property type="match status" value="1"/>
</dbReference>
<dbReference type="GO" id="GO:0000155">
    <property type="term" value="F:phosphorelay sensor kinase activity"/>
    <property type="evidence" value="ECO:0007669"/>
    <property type="project" value="InterPro"/>
</dbReference>
<keyword evidence="3" id="KW-0597">Phosphoprotein</keyword>
<evidence type="ECO:0000256" key="4">
    <source>
        <dbReference type="ARBA" id="ARBA00022679"/>
    </source>
</evidence>
<dbReference type="SMART" id="SM00388">
    <property type="entry name" value="HisKA"/>
    <property type="match status" value="1"/>
</dbReference>
<evidence type="ECO:0000313" key="12">
    <source>
        <dbReference type="Proteomes" id="UP000198304"/>
    </source>
</evidence>
<dbReference type="Gene3D" id="3.30.450.20">
    <property type="entry name" value="PAS domain"/>
    <property type="match status" value="1"/>
</dbReference>
<dbReference type="NCBIfam" id="TIGR00229">
    <property type="entry name" value="sensory_box"/>
    <property type="match status" value="1"/>
</dbReference>
<dbReference type="SUPFAM" id="SSF55785">
    <property type="entry name" value="PYP-like sensor domain (PAS domain)"/>
    <property type="match status" value="1"/>
</dbReference>